<evidence type="ECO:0000313" key="2">
    <source>
        <dbReference type="EMBL" id="PYF81561.1"/>
    </source>
</evidence>
<keyword evidence="3" id="KW-1185">Reference proteome</keyword>
<dbReference type="Proteomes" id="UP000247551">
    <property type="component" value="Unassembled WGS sequence"/>
</dbReference>
<gene>
    <name evidence="2" type="ORF">DFP75_10418</name>
</gene>
<dbReference type="Pfam" id="PF20698">
    <property type="entry name" value="PIN-TPR-GreABC"/>
    <property type="match status" value="1"/>
</dbReference>
<dbReference type="RefSeq" id="WP_110575159.1">
    <property type="nucleotide sequence ID" value="NZ_QKLW01000004.1"/>
</dbReference>
<dbReference type="EMBL" id="QKLW01000004">
    <property type="protein sequence ID" value="PYF81561.1"/>
    <property type="molecule type" value="Genomic_DNA"/>
</dbReference>
<feature type="domain" description="PIN" evidence="1">
    <location>
        <begin position="776"/>
        <end position="908"/>
    </location>
</feature>
<organism evidence="2 3">
    <name type="scientific">Marinomonas alcarazii</name>
    <dbReference type="NCBI Taxonomy" id="491949"/>
    <lineage>
        <taxon>Bacteria</taxon>
        <taxon>Pseudomonadati</taxon>
        <taxon>Pseudomonadota</taxon>
        <taxon>Gammaproteobacteria</taxon>
        <taxon>Oceanospirillales</taxon>
        <taxon>Oceanospirillaceae</taxon>
        <taxon>Marinomonas</taxon>
    </lineage>
</organism>
<dbReference type="InterPro" id="IPR048987">
    <property type="entry name" value="PIN-TPR-GreABC"/>
</dbReference>
<dbReference type="AlphaFoldDB" id="A0A318V1H4"/>
<evidence type="ECO:0000259" key="1">
    <source>
        <dbReference type="Pfam" id="PF20698"/>
    </source>
</evidence>
<reference evidence="2 3" key="1">
    <citation type="submission" date="2018-06" db="EMBL/GenBank/DDBJ databases">
        <title>Genomic Encyclopedia of Type Strains, Phase III (KMG-III): the genomes of soil and plant-associated and newly described type strains.</title>
        <authorList>
            <person name="Whitman W."/>
        </authorList>
    </citation>
    <scope>NUCLEOTIDE SEQUENCE [LARGE SCALE GENOMIC DNA]</scope>
    <source>
        <strain evidence="2 3">CECT 7730</strain>
    </source>
</reference>
<sequence length="1099" mass="124903">MVEQDDTFIGDNVVGGNNATQSHTGSGDNVLGNKYENIVRSIKSGDLMLVTTSIMKDICYRDLDKAHETLNVLSEIGGLEVDVQLLLKALKLKAELVNTSDLPSKSDLLTLVKSDGLPNDICDVVTSILIDLESRSSADLARKRYADLSFEGVYCKEVFYEFLASEEELKDAYQNAKVYNLSEQELTGLIRGVLRVNNFEFAFEIAKCLHEHFFSSNSTALLLYVETCTLCSSNQKLHYFSFNKKKKSDVDRLIKQLINDISDKKDSRHIAALANLLNLTNFSDKRLFDLGKLHLDSINKIVPECSERIELLAGETVSSKEKIDLANSFLNLEQFEYLDIALNNNEFKVSTLRIWLERGGEVLTDDDSISSFGNLYLNAWVCSSDNNELQNLDRKAKDFLDLYEDKLLKFNPYIIVRLCMKFIELKLPLQAVKFLEPFLSDEAWVSPLFHCYLDALFASEKFDLLLSKVSHLSLADKTPDIYLREARVYERLSDYPSSIASTRASILIEPDIPYAWQLLLHVSRENEASQEQLANIVREIPEIMFSSYHESSVPLVNEIATYADVNFADRVLVDWFAQDPDKSATALTQIYFNSLRNRPDVTVNPYEPLYCCDGVRYNDGFETFSRLLVREVAVDHPLLLDIESPLGNKLSVMQVGETLDDLKLLERLPPFVAAFRYAADIRHKGNDGTDAFKMFNVPSNEEDFFPYFEKVLRRFSPEENRSNEAFNNPNLPLMMRAHYTDRGKPLRGAIVNLHSNDATQHMKLFNKGEEHFKRVIVDVYTAVYLSMMGFIPSVIDLHCKIVLCRNTKRVLEKWLEDISKDDFILMGVSEQGLHKTTSDSFQKEFRILIEGIKILLEISTVESLKPLNTPEFLIKIRDVVDETVFSTFQLSFANDIPLLCIDHLMAELVYKSGLRVVNMASIIQSSINSLSLKDRKKSIECSLYLGVPCSIFYNDIITLSRSSELDDTRLVSKFLDKYGDQIIQTDYPLEFLARIAKNVVVIANLDGEIVRRGATSPRYRGHAVKTFNSCCRLAMNTNIGQTSEQRLAILIYGIINLSNQSQELIRLISYLVTEFAKGHFLDVEACYRELQSCFDSGGG</sequence>
<comment type="caution">
    <text evidence="2">The sequence shown here is derived from an EMBL/GenBank/DDBJ whole genome shotgun (WGS) entry which is preliminary data.</text>
</comment>
<accession>A0A318V1H4</accession>
<evidence type="ECO:0000313" key="3">
    <source>
        <dbReference type="Proteomes" id="UP000247551"/>
    </source>
</evidence>
<protein>
    <recommendedName>
        <fullName evidence="1">PIN domain-containing protein</fullName>
    </recommendedName>
</protein>
<proteinExistence type="predicted"/>
<name>A0A318V1H4_9GAMM</name>